<feature type="transmembrane region" description="Helical" evidence="1">
    <location>
        <begin position="218"/>
        <end position="238"/>
    </location>
</feature>
<evidence type="ECO:0000313" key="3">
    <source>
        <dbReference type="Proteomes" id="UP000177001"/>
    </source>
</evidence>
<accession>A0A1F6WZD1</accession>
<organism evidence="2 3">
    <name type="scientific">Candidatus Nomurabacteria bacterium RIFCSPLOWO2_01_FULL_36_16</name>
    <dbReference type="NCBI Taxonomy" id="1801767"/>
    <lineage>
        <taxon>Bacteria</taxon>
        <taxon>Candidatus Nomuraibacteriota</taxon>
    </lineage>
</organism>
<dbReference type="AlphaFoldDB" id="A0A1F6WZD1"/>
<feature type="transmembrane region" description="Helical" evidence="1">
    <location>
        <begin position="7"/>
        <end position="28"/>
    </location>
</feature>
<evidence type="ECO:0000256" key="1">
    <source>
        <dbReference type="SAM" id="Phobius"/>
    </source>
</evidence>
<feature type="transmembrane region" description="Helical" evidence="1">
    <location>
        <begin position="250"/>
        <end position="269"/>
    </location>
</feature>
<keyword evidence="1" id="KW-0812">Transmembrane</keyword>
<dbReference type="Proteomes" id="UP000177001">
    <property type="component" value="Unassembled WGS sequence"/>
</dbReference>
<protein>
    <submittedName>
        <fullName evidence="2">Uncharacterized protein</fullName>
    </submittedName>
</protein>
<keyword evidence="1" id="KW-1133">Transmembrane helix</keyword>
<feature type="transmembrane region" description="Helical" evidence="1">
    <location>
        <begin position="40"/>
        <end position="59"/>
    </location>
</feature>
<dbReference type="EMBL" id="MFUR01000004">
    <property type="protein sequence ID" value="OGI87232.1"/>
    <property type="molecule type" value="Genomic_DNA"/>
</dbReference>
<reference evidence="2 3" key="1">
    <citation type="journal article" date="2016" name="Nat. Commun.">
        <title>Thousands of microbial genomes shed light on interconnected biogeochemical processes in an aquifer system.</title>
        <authorList>
            <person name="Anantharaman K."/>
            <person name="Brown C.T."/>
            <person name="Hug L.A."/>
            <person name="Sharon I."/>
            <person name="Castelle C.J."/>
            <person name="Probst A.J."/>
            <person name="Thomas B.C."/>
            <person name="Singh A."/>
            <person name="Wilkins M.J."/>
            <person name="Karaoz U."/>
            <person name="Brodie E.L."/>
            <person name="Williams K.H."/>
            <person name="Hubbard S.S."/>
            <person name="Banfield J.F."/>
        </authorList>
    </citation>
    <scope>NUCLEOTIDE SEQUENCE [LARGE SCALE GENOMIC DNA]</scope>
</reference>
<name>A0A1F6WZD1_9BACT</name>
<sequence>MTQKPFLRIMVSLYIITVIFWLVLIFLTKYSLISESTIQFFRLLTQVPLAIIPLVGGIFGLKNSIDWGGIKSGMGKSSLFLSLGLIAWASGMIAWNYYIFFTNIEIPYPSLADIGYVLGLLFFVIGISTLSKIVGVKFALRNKKGKFIFFLIPVIVILFSVYLLINVARGGVLVDTSESYLKLFFDILYPLGDVVILTITGLLYFLSKKFLGGVYKTSILVLFSGFLFFYISDFLFSYTTTQGAYFNGHFVDFLFTTTMFTLSLGVATLDPRRVSSVSYNDLIKIQDNKNYTSNNSVEIFKQIIITIIKRQERIAGQIAWEEAKDIDGLVIIDQAKGEISVKDNSNENLKKIADQLVERYKNLFGDIAVEVSKSAVRYLVAELSSDQVPDSLR</sequence>
<gene>
    <name evidence="2" type="ORF">A3A91_03820</name>
</gene>
<evidence type="ECO:0000313" key="2">
    <source>
        <dbReference type="EMBL" id="OGI87232.1"/>
    </source>
</evidence>
<feature type="transmembrane region" description="Helical" evidence="1">
    <location>
        <begin position="187"/>
        <end position="206"/>
    </location>
</feature>
<comment type="caution">
    <text evidence="2">The sequence shown here is derived from an EMBL/GenBank/DDBJ whole genome shotgun (WGS) entry which is preliminary data.</text>
</comment>
<feature type="transmembrane region" description="Helical" evidence="1">
    <location>
        <begin position="79"/>
        <end position="99"/>
    </location>
</feature>
<feature type="transmembrane region" description="Helical" evidence="1">
    <location>
        <begin position="147"/>
        <end position="167"/>
    </location>
</feature>
<keyword evidence="1" id="KW-0472">Membrane</keyword>
<feature type="transmembrane region" description="Helical" evidence="1">
    <location>
        <begin position="114"/>
        <end position="135"/>
    </location>
</feature>
<proteinExistence type="predicted"/>